<dbReference type="SUPFAM" id="SSF51230">
    <property type="entry name" value="Single hybrid motif"/>
    <property type="match status" value="1"/>
</dbReference>
<gene>
    <name evidence="1" type="ORF">BpHYR1_018858</name>
</gene>
<dbReference type="OrthoDB" id="48130at2759"/>
<comment type="caution">
    <text evidence="1">The sequence shown here is derived from an EMBL/GenBank/DDBJ whole genome shotgun (WGS) entry which is preliminary data.</text>
</comment>
<dbReference type="PANTHER" id="PTHR13651:SF0">
    <property type="entry name" value="PROTEIN ABITRAM"/>
    <property type="match status" value="1"/>
</dbReference>
<dbReference type="STRING" id="10195.A0A3M7PLA7"/>
<organism evidence="1 2">
    <name type="scientific">Brachionus plicatilis</name>
    <name type="common">Marine rotifer</name>
    <name type="synonym">Brachionus muelleri</name>
    <dbReference type="NCBI Taxonomy" id="10195"/>
    <lineage>
        <taxon>Eukaryota</taxon>
        <taxon>Metazoa</taxon>
        <taxon>Spiralia</taxon>
        <taxon>Gnathifera</taxon>
        <taxon>Rotifera</taxon>
        <taxon>Eurotatoria</taxon>
        <taxon>Monogononta</taxon>
        <taxon>Pseudotrocha</taxon>
        <taxon>Ploima</taxon>
        <taxon>Brachionidae</taxon>
        <taxon>Brachionus</taxon>
    </lineage>
</organism>
<dbReference type="GO" id="GO:0005634">
    <property type="term" value="C:nucleus"/>
    <property type="evidence" value="ECO:0007669"/>
    <property type="project" value="TreeGrafter"/>
</dbReference>
<dbReference type="Proteomes" id="UP000276133">
    <property type="component" value="Unassembled WGS sequence"/>
</dbReference>
<protein>
    <submittedName>
        <fullName evidence="1">Simiate</fullName>
    </submittedName>
</protein>
<dbReference type="AlphaFoldDB" id="A0A3M7PLA7"/>
<dbReference type="Gene3D" id="2.40.50.100">
    <property type="match status" value="1"/>
</dbReference>
<dbReference type="EMBL" id="REGN01010007">
    <property type="protein sequence ID" value="RMZ99882.1"/>
    <property type="molecule type" value="Genomic_DNA"/>
</dbReference>
<dbReference type="InterPro" id="IPR011053">
    <property type="entry name" value="Single_hybrid_motif"/>
</dbReference>
<dbReference type="InterPro" id="IPR039169">
    <property type="entry name" value="Abitram"/>
</dbReference>
<proteinExistence type="predicted"/>
<evidence type="ECO:0000313" key="2">
    <source>
        <dbReference type="Proteomes" id="UP000276133"/>
    </source>
</evidence>
<sequence length="206" mass="24336">MDLKRKFHCEDNEDDLIILNENASKSKLAHYLSYTERYFKKYYKLNIKYPNNDHLIMMHSNRVAVCFIAPSHPILNIKKYKVIKIEYIQNVNEEMSGKHKHHAKNVNANQPLCKVYCDVLEKEEKEPGEKYFIIYGCLNAKLIEINERLIKKPELIQEKPHTEGFFAILMPKLDSISDQLSDFLTHSEYLNKNKNSNDKINDNIME</sequence>
<accession>A0A3M7PLA7</accession>
<reference evidence="1 2" key="1">
    <citation type="journal article" date="2018" name="Sci. Rep.">
        <title>Genomic signatures of local adaptation to the degree of environmental predictability in rotifers.</title>
        <authorList>
            <person name="Franch-Gras L."/>
            <person name="Hahn C."/>
            <person name="Garcia-Roger E.M."/>
            <person name="Carmona M.J."/>
            <person name="Serra M."/>
            <person name="Gomez A."/>
        </authorList>
    </citation>
    <scope>NUCLEOTIDE SEQUENCE [LARGE SCALE GENOMIC DNA]</scope>
    <source>
        <strain evidence="1">HYR1</strain>
    </source>
</reference>
<dbReference type="PANTHER" id="PTHR13651">
    <property type="entry name" value="PROTEIN ABITRAM"/>
    <property type="match status" value="1"/>
</dbReference>
<name>A0A3M7PLA7_BRAPC</name>
<keyword evidence="2" id="KW-1185">Reference proteome</keyword>
<evidence type="ECO:0000313" key="1">
    <source>
        <dbReference type="EMBL" id="RMZ99882.1"/>
    </source>
</evidence>